<proteinExistence type="predicted"/>
<keyword evidence="1" id="KW-0812">Transmembrane</keyword>
<protein>
    <recommendedName>
        <fullName evidence="4">DUF3899 domain-containing protein</fullName>
    </recommendedName>
</protein>
<organism evidence="2 3">
    <name type="scientific">Flammeovirga pacifica</name>
    <dbReference type="NCBI Taxonomy" id="915059"/>
    <lineage>
        <taxon>Bacteria</taxon>
        <taxon>Pseudomonadati</taxon>
        <taxon>Bacteroidota</taxon>
        <taxon>Cytophagia</taxon>
        <taxon>Cytophagales</taxon>
        <taxon>Flammeovirgaceae</taxon>
        <taxon>Flammeovirga</taxon>
    </lineage>
</organism>
<dbReference type="RefSeq" id="WP_139262990.1">
    <property type="nucleotide sequence ID" value="NZ_JRYR02000001.1"/>
</dbReference>
<evidence type="ECO:0000313" key="2">
    <source>
        <dbReference type="EMBL" id="OHX66728.1"/>
    </source>
</evidence>
<evidence type="ECO:0000256" key="1">
    <source>
        <dbReference type="SAM" id="Phobius"/>
    </source>
</evidence>
<dbReference type="STRING" id="915059.NH26_10345"/>
<accession>A0A1S1Z0D1</accession>
<keyword evidence="1" id="KW-0472">Membrane</keyword>
<evidence type="ECO:0000313" key="3">
    <source>
        <dbReference type="Proteomes" id="UP000179797"/>
    </source>
</evidence>
<feature type="transmembrane region" description="Helical" evidence="1">
    <location>
        <begin position="113"/>
        <end position="133"/>
    </location>
</feature>
<keyword evidence="3" id="KW-1185">Reference proteome</keyword>
<dbReference type="EMBL" id="JRYR02000001">
    <property type="protein sequence ID" value="OHX66728.1"/>
    <property type="molecule type" value="Genomic_DNA"/>
</dbReference>
<evidence type="ECO:0008006" key="4">
    <source>
        <dbReference type="Google" id="ProtNLM"/>
    </source>
</evidence>
<feature type="transmembrane region" description="Helical" evidence="1">
    <location>
        <begin position="34"/>
        <end position="57"/>
    </location>
</feature>
<dbReference type="AlphaFoldDB" id="A0A1S1Z0D1"/>
<comment type="caution">
    <text evidence="2">The sequence shown here is derived from an EMBL/GenBank/DDBJ whole genome shotgun (WGS) entry which is preliminary data.</text>
</comment>
<sequence>MNSNQNKAKYILSISLITFFLLFSYLILNPEGGYIYAIKLVMAPIVISIISLLLFMYKYEQQQKGAISDQFINLENTSINPGMYEKNILMMMYKEYVERGNKNKSLNKSRIKYITISYLSLATSFMIAIYYYIICF</sequence>
<feature type="transmembrane region" description="Helical" evidence="1">
    <location>
        <begin position="10"/>
        <end position="28"/>
    </location>
</feature>
<name>A0A1S1Z0D1_FLAPC</name>
<gene>
    <name evidence="2" type="ORF">NH26_10345</name>
</gene>
<reference evidence="2 3" key="1">
    <citation type="journal article" date="2012" name="Int. J. Syst. Evol. Microbiol.">
        <title>Flammeovirga pacifica sp. nov., isolated from deep-sea sediment.</title>
        <authorList>
            <person name="Xu H."/>
            <person name="Fu Y."/>
            <person name="Yang N."/>
            <person name="Ding Z."/>
            <person name="Lai Q."/>
            <person name="Zeng R."/>
        </authorList>
    </citation>
    <scope>NUCLEOTIDE SEQUENCE [LARGE SCALE GENOMIC DNA]</scope>
    <source>
        <strain evidence="3">DSM 24597 / LMG 26175 / WPAGA1</strain>
    </source>
</reference>
<dbReference type="Proteomes" id="UP000179797">
    <property type="component" value="Unassembled WGS sequence"/>
</dbReference>
<keyword evidence="1" id="KW-1133">Transmembrane helix</keyword>